<proteinExistence type="inferred from homology"/>
<evidence type="ECO:0000256" key="3">
    <source>
        <dbReference type="ARBA" id="ARBA00022692"/>
    </source>
</evidence>
<feature type="transmembrane region" description="Helical" evidence="7">
    <location>
        <begin position="339"/>
        <end position="358"/>
    </location>
</feature>
<evidence type="ECO:0000256" key="7">
    <source>
        <dbReference type="SAM" id="Phobius"/>
    </source>
</evidence>
<dbReference type="InterPro" id="IPR050250">
    <property type="entry name" value="Macrolide_Exporter_MacB"/>
</dbReference>
<feature type="transmembrane region" description="Helical" evidence="7">
    <location>
        <begin position="29"/>
        <end position="48"/>
    </location>
</feature>
<dbReference type="Pfam" id="PF12704">
    <property type="entry name" value="MacB_PCD"/>
    <property type="match status" value="1"/>
</dbReference>
<evidence type="ECO:0000313" key="11">
    <source>
        <dbReference type="Proteomes" id="UP000220157"/>
    </source>
</evidence>
<keyword evidence="5 7" id="KW-0472">Membrane</keyword>
<feature type="transmembrane region" description="Helical" evidence="7">
    <location>
        <begin position="756"/>
        <end position="784"/>
    </location>
</feature>
<dbReference type="Pfam" id="PF02687">
    <property type="entry name" value="FtsX"/>
    <property type="match status" value="2"/>
</dbReference>
<feature type="transmembrane region" description="Helical" evidence="7">
    <location>
        <begin position="676"/>
        <end position="697"/>
    </location>
</feature>
<reference evidence="10 11" key="1">
    <citation type="journal article" date="2017" name="Front. Microbiol.">
        <title>New Insights into the Diversity of the Genus Faecalibacterium.</title>
        <authorList>
            <person name="Benevides L."/>
            <person name="Burman S."/>
            <person name="Martin R."/>
            <person name="Robert V."/>
            <person name="Thomas M."/>
            <person name="Miquel S."/>
            <person name="Chain F."/>
            <person name="Sokol H."/>
            <person name="Bermudez-Humaran L.G."/>
            <person name="Morrison M."/>
            <person name="Langella P."/>
            <person name="Azevedo V.A."/>
            <person name="Chatel J.M."/>
            <person name="Soares S."/>
        </authorList>
    </citation>
    <scope>NUCLEOTIDE SEQUENCE [LARGE SCALE GENOMIC DNA]</scope>
    <source>
        <strain evidence="10 11">CNCM I 4573</strain>
    </source>
</reference>
<dbReference type="EMBL" id="NMTW01000036">
    <property type="protein sequence ID" value="PDX75478.1"/>
    <property type="molecule type" value="Genomic_DNA"/>
</dbReference>
<feature type="transmembrane region" description="Helical" evidence="7">
    <location>
        <begin position="308"/>
        <end position="327"/>
    </location>
</feature>
<dbReference type="PANTHER" id="PTHR30572:SF4">
    <property type="entry name" value="ABC TRANSPORTER PERMEASE YTRF"/>
    <property type="match status" value="1"/>
</dbReference>
<protein>
    <submittedName>
        <fullName evidence="10">ABC transporter permease</fullName>
    </submittedName>
</protein>
<accession>A0A2A7A948</accession>
<organism evidence="10 11">
    <name type="scientific">Faecalibacterium prausnitzii</name>
    <dbReference type="NCBI Taxonomy" id="853"/>
    <lineage>
        <taxon>Bacteria</taxon>
        <taxon>Bacillati</taxon>
        <taxon>Bacillota</taxon>
        <taxon>Clostridia</taxon>
        <taxon>Eubacteriales</taxon>
        <taxon>Oscillospiraceae</taxon>
        <taxon>Faecalibacterium</taxon>
    </lineage>
</organism>
<sequence>MTWPFENDTSAIVKKLAGRSMQADKRNKAFLLLTIAISVCMVFSILLISTGTQEKFKNTQRNKAQIGILGVTDEQTAQLRQNENIMWVGEYSALGVFYVENKTITVAYGNEDYFLHQEEKTFQGSVPQKADEIMLPQNYLDFLGKSYQAGDTISIDLTGTGQEAEYTLSGVLNNTKESNGYFIYVSKELARDLAKDSFQVTAYTRLNTNAISSTAILDFAGKAIQNTGIVEEQVMLTGYSAVMSGVITSGIPIPVPLLAALTAILAATIVYGVFYTKIVKNVQMFGQLRTVGMTKRQIKRMASKEGRLYALAGIPLGLVIGVLIGFIGCPDGFRLKTTVIYAVLIAAVAFVIVNIAIFKPVRVAMNTSPVEGAKYLAYAGKAKSSSKLHRKLTPFNLAKINIQRNKQKAVLTLLMLGVSGALLLVTSTVAGSINPAKQASFKYYPAGNILIQIRNTVGSSFDNEAEPYGSAKLQLEENPLEDQALMQELEKVDGIEKITAFDSVYMTATFSGGSGSITSISEFFPTLNREQTEEKQAVLSSGTADYDDMVEKNGILVAEDIAQVGDTLKIEGRAFDGRTFDVEAVVVGTYNRSDLMEDSPVVPGSPYFIMTYDTAKKLTGITEQTGILAVKNSEGRFDEVLAAVQKIADKNGKIEVNTIEQTIKNIQYRYSASIHALYMTSAILFVFGSISLMNMLMVDFQNRKREFGLLEAVGTTRQQLKAMLDREMGIYLGGSLVIALVFGSILSVIVCRRLDAVNHCITLVLPWLFLLALVVVLAVIYLIFTVYAKSELKKTSILSAIREE</sequence>
<keyword evidence="2" id="KW-1003">Cell membrane</keyword>
<dbReference type="PANTHER" id="PTHR30572">
    <property type="entry name" value="MEMBRANE COMPONENT OF TRANSPORTER-RELATED"/>
    <property type="match status" value="1"/>
</dbReference>
<feature type="transmembrane region" description="Helical" evidence="7">
    <location>
        <begin position="253"/>
        <end position="274"/>
    </location>
</feature>
<evidence type="ECO:0000256" key="6">
    <source>
        <dbReference type="ARBA" id="ARBA00038076"/>
    </source>
</evidence>
<evidence type="ECO:0000256" key="1">
    <source>
        <dbReference type="ARBA" id="ARBA00004651"/>
    </source>
</evidence>
<keyword evidence="4 7" id="KW-1133">Transmembrane helix</keyword>
<evidence type="ECO:0000313" key="10">
    <source>
        <dbReference type="EMBL" id="PDX75478.1"/>
    </source>
</evidence>
<name>A0A2A7A948_9FIRM</name>
<dbReference type="RefSeq" id="WP_097785491.1">
    <property type="nucleotide sequence ID" value="NZ_NMTW01000036.1"/>
</dbReference>
<evidence type="ECO:0000256" key="2">
    <source>
        <dbReference type="ARBA" id="ARBA00022475"/>
    </source>
</evidence>
<feature type="transmembrane region" description="Helical" evidence="7">
    <location>
        <begin position="409"/>
        <end position="433"/>
    </location>
</feature>
<dbReference type="GO" id="GO:0022857">
    <property type="term" value="F:transmembrane transporter activity"/>
    <property type="evidence" value="ECO:0007669"/>
    <property type="project" value="TreeGrafter"/>
</dbReference>
<evidence type="ECO:0000256" key="5">
    <source>
        <dbReference type="ARBA" id="ARBA00023136"/>
    </source>
</evidence>
<feature type="domain" description="ABC3 transporter permease C-terminal" evidence="8">
    <location>
        <begin position="680"/>
        <end position="796"/>
    </location>
</feature>
<comment type="subcellular location">
    <subcellularLocation>
        <location evidence="1">Cell membrane</location>
        <topology evidence="1">Multi-pass membrane protein</topology>
    </subcellularLocation>
</comment>
<dbReference type="InterPro" id="IPR003838">
    <property type="entry name" value="ABC3_permease_C"/>
</dbReference>
<gene>
    <name evidence="10" type="ORF">CGS56_08140</name>
</gene>
<dbReference type="GO" id="GO:0005886">
    <property type="term" value="C:plasma membrane"/>
    <property type="evidence" value="ECO:0007669"/>
    <property type="project" value="UniProtKB-SubCell"/>
</dbReference>
<comment type="similarity">
    <text evidence="6">Belongs to the ABC-4 integral membrane protein family.</text>
</comment>
<comment type="caution">
    <text evidence="10">The sequence shown here is derived from an EMBL/GenBank/DDBJ whole genome shotgun (WGS) entry which is preliminary data.</text>
</comment>
<feature type="transmembrane region" description="Helical" evidence="7">
    <location>
        <begin position="729"/>
        <end position="750"/>
    </location>
</feature>
<keyword evidence="3 7" id="KW-0812">Transmembrane</keyword>
<evidence type="ECO:0000259" key="8">
    <source>
        <dbReference type="Pfam" id="PF02687"/>
    </source>
</evidence>
<dbReference type="InterPro" id="IPR025857">
    <property type="entry name" value="MacB_PCD"/>
</dbReference>
<dbReference type="AlphaFoldDB" id="A0A2A7A948"/>
<evidence type="ECO:0000256" key="4">
    <source>
        <dbReference type="ARBA" id="ARBA00022989"/>
    </source>
</evidence>
<feature type="domain" description="ABC3 transporter permease C-terminal" evidence="8">
    <location>
        <begin position="258"/>
        <end position="368"/>
    </location>
</feature>
<dbReference type="Proteomes" id="UP000220157">
    <property type="component" value="Unassembled WGS sequence"/>
</dbReference>
<feature type="domain" description="MacB-like periplasmic core" evidence="9">
    <location>
        <begin position="32"/>
        <end position="194"/>
    </location>
</feature>
<evidence type="ECO:0000259" key="9">
    <source>
        <dbReference type="Pfam" id="PF12704"/>
    </source>
</evidence>